<evidence type="ECO:0000313" key="2">
    <source>
        <dbReference type="Proteomes" id="UP001642720"/>
    </source>
</evidence>
<comment type="caution">
    <text evidence="1">The sequence shown here is derived from an EMBL/GenBank/DDBJ whole genome shotgun (WGS) entry which is preliminary data.</text>
</comment>
<evidence type="ECO:0000313" key="1">
    <source>
        <dbReference type="EMBL" id="TFB00792.1"/>
    </source>
</evidence>
<accession>A0ABY2GZ20</accession>
<name>A0ABY2GZ20_9HYPO</name>
<dbReference type="GeneID" id="300579048"/>
<dbReference type="Proteomes" id="UP001642720">
    <property type="component" value="Unassembled WGS sequence"/>
</dbReference>
<protein>
    <submittedName>
        <fullName evidence="1">Uncharacterized protein</fullName>
    </submittedName>
</protein>
<organism evidence="1 2">
    <name type="scientific">Trichoderma ghanense</name>
    <dbReference type="NCBI Taxonomy" id="65468"/>
    <lineage>
        <taxon>Eukaryota</taxon>
        <taxon>Fungi</taxon>
        <taxon>Dikarya</taxon>
        <taxon>Ascomycota</taxon>
        <taxon>Pezizomycotina</taxon>
        <taxon>Sordariomycetes</taxon>
        <taxon>Hypocreomycetidae</taxon>
        <taxon>Hypocreales</taxon>
        <taxon>Hypocreaceae</taxon>
        <taxon>Trichoderma</taxon>
    </lineage>
</organism>
<dbReference type="EMBL" id="PPTA01000010">
    <property type="protein sequence ID" value="TFB00792.1"/>
    <property type="molecule type" value="Genomic_DNA"/>
</dbReference>
<keyword evidence="2" id="KW-1185">Reference proteome</keyword>
<gene>
    <name evidence="1" type="ORF">CCMA1212_007429</name>
</gene>
<proteinExistence type="predicted"/>
<dbReference type="RefSeq" id="XP_073556993.1">
    <property type="nucleotide sequence ID" value="XM_073704598.1"/>
</dbReference>
<sequence length="404" mass="46986">MNTIIHGFIPAARRVLQNGNFSVNNILSIPHLTKDKGRTGPVIYNRVYHNESSDSASAVYVSSATNITHYATARKFALEHRHMIPVCSWDHDIPPHVLSMAEQTTILLLNSFIRPYGRDGDPVQIFVQRIWLLRRTFEGLRPRWMGTCYEAQGPEPRSPDCLLWGGRAIDRIRMQQFPQSAQTFTQYRTPLRFWKSLAGINGDQPFFPRPIESFGPFWTRFRVKWDSCKEFLVFEVRCPAVGPFEDFMQVTIGKSWCPVQALKGVVYLGDPPCEGFYNRFTFSSCKRVRQLKTCHPTQTYQWLQRLEISQPSPKMATWQQNFTLMTYIPSKSIGGRQDFNKIIPWMRFLLFLKVKRFKFGYSIHSKCFFTLRKHLQALFAVQPALLLHKTAMTCLNFRDPTLHC</sequence>
<reference evidence="1 2" key="1">
    <citation type="submission" date="2018-01" db="EMBL/GenBank/DDBJ databases">
        <title>Genome characterization of the sugarcane-associated fungus Trichoderma ghanense CCMA-1212 and their application in lignocelulose bioconversion.</title>
        <authorList>
            <person name="Steindorff A.S."/>
            <person name="Mendes T.D."/>
            <person name="Vilela E.S.D."/>
            <person name="Rodrigues D.S."/>
            <person name="Formighieri E.F."/>
            <person name="Melo I.S."/>
            <person name="Favaro L.C.L."/>
        </authorList>
    </citation>
    <scope>NUCLEOTIDE SEQUENCE [LARGE SCALE GENOMIC DNA]</scope>
    <source>
        <strain evidence="1 2">CCMA-1212</strain>
    </source>
</reference>